<evidence type="ECO:0000256" key="6">
    <source>
        <dbReference type="ARBA" id="ARBA00022813"/>
    </source>
</evidence>
<dbReference type="GO" id="GO:0006526">
    <property type="term" value="P:L-arginine biosynthetic process"/>
    <property type="evidence" value="ECO:0007669"/>
    <property type="project" value="UniProtKB-UniRule"/>
</dbReference>
<dbReference type="GO" id="GO:0004358">
    <property type="term" value="F:L-glutamate N-acetyltransferase activity, acting on acetyl-L-ornithine as donor"/>
    <property type="evidence" value="ECO:0007669"/>
    <property type="project" value="UniProtKB-UniRule"/>
</dbReference>
<feature type="site" description="Involved in the stabilization of negative charge on the oxyanion by the formation of the oxyanion hole" evidence="9">
    <location>
        <position position="140"/>
    </location>
</feature>
<dbReference type="Pfam" id="PF01960">
    <property type="entry name" value="ArgJ"/>
    <property type="match status" value="1"/>
</dbReference>
<feature type="chain" id="PRO_5023367194" description="Arginine biosynthesis bifunctional protein ArgJ beta chain" evidence="9">
    <location>
        <begin position="218"/>
        <end position="433"/>
    </location>
</feature>
<comment type="function">
    <text evidence="9">Catalyzes two activities which are involved in the cyclic version of arginine biosynthesis: the synthesis of N-acetylglutamate from glutamate and acetyl-CoA as the acetyl donor, and of ornithine by transacetylation between N(2)-acetylornithine and glutamate.</text>
</comment>
<feature type="active site" description="Nucleophile" evidence="9">
    <location>
        <position position="218"/>
    </location>
</feature>
<evidence type="ECO:0000256" key="8">
    <source>
        <dbReference type="ARBA" id="ARBA00049439"/>
    </source>
</evidence>
<dbReference type="EMBL" id="KC246867">
    <property type="protein sequence ID" value="AHF26120.1"/>
    <property type="molecule type" value="Genomic_DNA"/>
</dbReference>
<dbReference type="NCBIfam" id="NF003802">
    <property type="entry name" value="PRK05388.1"/>
    <property type="match status" value="1"/>
</dbReference>
<evidence type="ECO:0000256" key="1">
    <source>
        <dbReference type="ARBA" id="ARBA00006774"/>
    </source>
</evidence>
<proteinExistence type="inferred from homology"/>
<feature type="binding site" evidence="9">
    <location>
        <position position="207"/>
    </location>
    <ligand>
        <name>substrate</name>
    </ligand>
</feature>
<dbReference type="EC" id="2.3.1.35" evidence="9"/>
<keyword evidence="6 9" id="KW-0068">Autocatalytic cleavage</keyword>
<feature type="binding site" evidence="9">
    <location>
        <position position="306"/>
    </location>
    <ligand>
        <name>substrate</name>
    </ligand>
</feature>
<dbReference type="UniPathway" id="UPA00068">
    <property type="reaction ID" value="UER00106"/>
</dbReference>
<accession>W0FSP2</accession>
<organism evidence="10">
    <name type="scientific">uncultured bacterium Contigcl_1769</name>
    <dbReference type="NCBI Taxonomy" id="1393659"/>
    <lineage>
        <taxon>Bacteria</taxon>
        <taxon>environmental samples</taxon>
    </lineage>
</organism>
<feature type="site" description="Cleavage; by autolysis" evidence="9">
    <location>
        <begin position="217"/>
        <end position="218"/>
    </location>
</feature>
<comment type="pathway">
    <text evidence="9">Amino-acid biosynthesis; L-arginine biosynthesis; L-ornithine and N-acetyl-L-glutamate from L-glutamate and N(2)-acetyl-L-ornithine (cyclic): step 1/1.</text>
</comment>
<dbReference type="FunFam" id="3.10.20.340:FF:000001">
    <property type="entry name" value="Arginine biosynthesis bifunctional protein ArgJ, chloroplastic"/>
    <property type="match status" value="1"/>
</dbReference>
<keyword evidence="3 9" id="KW-0055">Arginine biosynthesis</keyword>
<keyword evidence="9" id="KW-0511">Multifunctional enzyme</keyword>
<dbReference type="FunFam" id="3.60.70.12:FF:000001">
    <property type="entry name" value="Arginine biosynthesis bifunctional protein ArgJ, chloroplastic"/>
    <property type="match status" value="1"/>
</dbReference>
<comment type="subunit">
    <text evidence="2 9">Heterotetramer of two alpha and two beta chains.</text>
</comment>
<evidence type="ECO:0000256" key="4">
    <source>
        <dbReference type="ARBA" id="ARBA00022605"/>
    </source>
</evidence>
<dbReference type="HAMAP" id="MF_01106">
    <property type="entry name" value="ArgJ"/>
    <property type="match status" value="1"/>
</dbReference>
<keyword evidence="4 9" id="KW-0028">Amino-acid biosynthesis</keyword>
<keyword evidence="9" id="KW-0963">Cytoplasm</keyword>
<dbReference type="GO" id="GO:0006592">
    <property type="term" value="P:ornithine biosynthetic process"/>
    <property type="evidence" value="ECO:0007669"/>
    <property type="project" value="TreeGrafter"/>
</dbReference>
<comment type="catalytic activity">
    <reaction evidence="8 9">
        <text>N(2)-acetyl-L-ornithine + L-glutamate = N-acetyl-L-glutamate + L-ornithine</text>
        <dbReference type="Rhea" id="RHEA:15349"/>
        <dbReference type="ChEBI" id="CHEBI:29985"/>
        <dbReference type="ChEBI" id="CHEBI:44337"/>
        <dbReference type="ChEBI" id="CHEBI:46911"/>
        <dbReference type="ChEBI" id="CHEBI:57805"/>
        <dbReference type="EC" id="2.3.1.35"/>
    </reaction>
</comment>
<feature type="chain" id="PRO_5023367193" description="Arginine biosynthesis bifunctional protein ArgJ alpha chain" evidence="9">
    <location>
        <begin position="1"/>
        <end position="217"/>
    </location>
</feature>
<comment type="catalytic activity">
    <reaction evidence="9">
        <text>L-glutamate + acetyl-CoA = N-acetyl-L-glutamate + CoA + H(+)</text>
        <dbReference type="Rhea" id="RHEA:24292"/>
        <dbReference type="ChEBI" id="CHEBI:15378"/>
        <dbReference type="ChEBI" id="CHEBI:29985"/>
        <dbReference type="ChEBI" id="CHEBI:44337"/>
        <dbReference type="ChEBI" id="CHEBI:57287"/>
        <dbReference type="ChEBI" id="CHEBI:57288"/>
        <dbReference type="EC" id="2.3.1.1"/>
    </reaction>
</comment>
<dbReference type="Gene3D" id="3.60.70.12">
    <property type="entry name" value="L-amino peptidase D-ALA esterase/amidase"/>
    <property type="match status" value="1"/>
</dbReference>
<dbReference type="NCBIfam" id="TIGR00120">
    <property type="entry name" value="ArgJ"/>
    <property type="match status" value="1"/>
</dbReference>
<dbReference type="GO" id="GO:0005737">
    <property type="term" value="C:cytoplasm"/>
    <property type="evidence" value="ECO:0007669"/>
    <property type="project" value="UniProtKB-SubCell"/>
</dbReference>
<dbReference type="CDD" id="cd02152">
    <property type="entry name" value="OAT"/>
    <property type="match status" value="1"/>
</dbReference>
<comment type="similarity">
    <text evidence="1 9">Belongs to the ArgJ family.</text>
</comment>
<protein>
    <recommendedName>
        <fullName evidence="9">Arginine biosynthesis bifunctional protein ArgJ</fullName>
    </recommendedName>
    <domain>
        <recommendedName>
            <fullName evidence="9">Glutamate N-acetyltransferase</fullName>
            <ecNumber evidence="9">2.3.1.35</ecNumber>
        </recommendedName>
        <alternativeName>
            <fullName evidence="9">Ornithine acetyltransferase</fullName>
            <shortName evidence="9">OATase</shortName>
        </alternativeName>
        <alternativeName>
            <fullName evidence="9">Ornithine transacetylase</fullName>
        </alternativeName>
    </domain>
    <domain>
        <recommendedName>
            <fullName evidence="9">Amino-acid acetyltransferase</fullName>
            <ecNumber evidence="9">2.3.1.1</ecNumber>
        </recommendedName>
        <alternativeName>
            <fullName evidence="9">N-acetylglutamate synthase</fullName>
            <shortName evidence="9">AGSase</shortName>
        </alternativeName>
    </domain>
    <component>
        <recommendedName>
            <fullName evidence="9">Arginine biosynthesis bifunctional protein ArgJ alpha chain</fullName>
        </recommendedName>
    </component>
    <component>
        <recommendedName>
            <fullName evidence="9">Arginine biosynthesis bifunctional protein ArgJ beta chain</fullName>
        </recommendedName>
    </component>
</protein>
<evidence type="ECO:0000256" key="2">
    <source>
        <dbReference type="ARBA" id="ARBA00011475"/>
    </source>
</evidence>
<evidence type="ECO:0000256" key="7">
    <source>
        <dbReference type="ARBA" id="ARBA00023315"/>
    </source>
</evidence>
<sequence>MAIECETEPLNLSGGLPDYGGLGIVEGGGVSSARGFAAAGIHAGFRADPQRLDMALVVADEPCACAATFTQNVFCAAPVTVSRNHLDGVSYGTARALVVNSGVANAATGGKGLEAAEITAEIVGDAIGCPANEVMVASTGVIGVHLNLETFRTGAPQAVAALSPAGGASAARAIMTTDTHPKEFAVTFPGDGIGYDGCTFTIGGMAKGAGMIMPNMATMIACLTTDAPVAADVLHGALKRAVDASFNKVTVDSDTSTNDCCYLFASGSAAPGARPFEVGSAALAQFERSLTAVCETIARAMAADGEGATRLVTVRVAGAASDADADAAARTIANSPLTKTAIFGHDANWGRIAAAAGRSGAAFEQENVDIDIMGMPVLRAGLPVPFDEEEALRRFERPEIDIDVDLGAGTCSTAIWTCDFSHDYVTINGDYRT</sequence>
<feature type="binding site" evidence="9">
    <location>
        <position position="176"/>
    </location>
    <ligand>
        <name>substrate</name>
    </ligand>
</feature>
<dbReference type="PANTHER" id="PTHR23100:SF0">
    <property type="entry name" value="ARGININE BIOSYNTHESIS BIFUNCTIONAL PROTEIN ARGJ, MITOCHONDRIAL"/>
    <property type="match status" value="1"/>
</dbReference>
<evidence type="ECO:0000256" key="3">
    <source>
        <dbReference type="ARBA" id="ARBA00022571"/>
    </source>
</evidence>
<dbReference type="SUPFAM" id="SSF56266">
    <property type="entry name" value="DmpA/ArgJ-like"/>
    <property type="match status" value="1"/>
</dbReference>
<feature type="site" description="Involved in the stabilization of negative charge on the oxyanion by the formation of the oxyanion hole" evidence="9">
    <location>
        <position position="139"/>
    </location>
</feature>
<dbReference type="GO" id="GO:0004042">
    <property type="term" value="F:L-glutamate N-acetyltransferase activity"/>
    <property type="evidence" value="ECO:0007669"/>
    <property type="project" value="UniProtKB-UniRule"/>
</dbReference>
<reference evidence="10" key="1">
    <citation type="journal article" date="2013" name="PLoS ONE">
        <title>Metagenomic insights into the carbohydrate-active enzymes carried by the microorganisms adhering to solid digesta in the rumen of cows.</title>
        <authorList>
            <person name="Wang L."/>
            <person name="Hatem A."/>
            <person name="Catalyurek U.V."/>
            <person name="Morrison M."/>
            <person name="Yu Z."/>
        </authorList>
    </citation>
    <scope>NUCLEOTIDE SEQUENCE</scope>
</reference>
<dbReference type="InterPro" id="IPR016117">
    <property type="entry name" value="ArgJ-like_dom_sf"/>
</dbReference>
<feature type="binding site" evidence="9">
    <location>
        <position position="433"/>
    </location>
    <ligand>
        <name>substrate</name>
    </ligand>
</feature>
<dbReference type="AlphaFoldDB" id="W0FSP2"/>
<evidence type="ECO:0000256" key="5">
    <source>
        <dbReference type="ARBA" id="ARBA00022679"/>
    </source>
</evidence>
<feature type="binding site" evidence="9">
    <location>
        <position position="218"/>
    </location>
    <ligand>
        <name>substrate</name>
    </ligand>
</feature>
<dbReference type="Gene3D" id="3.10.20.340">
    <property type="entry name" value="ArgJ beta chain, C-terminal domain"/>
    <property type="match status" value="1"/>
</dbReference>
<dbReference type="InterPro" id="IPR042195">
    <property type="entry name" value="ArgJ_beta_C"/>
</dbReference>
<name>W0FSP2_9BACT</name>
<evidence type="ECO:0000313" key="10">
    <source>
        <dbReference type="EMBL" id="AHF26120.1"/>
    </source>
</evidence>
<dbReference type="PANTHER" id="PTHR23100">
    <property type="entry name" value="ARGININE BIOSYNTHESIS BIFUNCTIONAL PROTEIN ARGJ"/>
    <property type="match status" value="1"/>
</dbReference>
<gene>
    <name evidence="9" type="primary">argJ</name>
</gene>
<dbReference type="InterPro" id="IPR002813">
    <property type="entry name" value="Arg_biosynth_ArgJ"/>
</dbReference>
<feature type="binding site" evidence="9">
    <location>
        <position position="428"/>
    </location>
    <ligand>
        <name>substrate</name>
    </ligand>
</feature>
<evidence type="ECO:0000256" key="9">
    <source>
        <dbReference type="HAMAP-Rule" id="MF_01106"/>
    </source>
</evidence>
<comment type="pathway">
    <text evidence="9">Amino-acid biosynthesis; L-arginine biosynthesis; N(2)-acetyl-L-ornithine from L-glutamate: step 1/4.</text>
</comment>
<keyword evidence="7 9" id="KW-0012">Acyltransferase</keyword>
<keyword evidence="5 9" id="KW-0808">Transferase</keyword>
<dbReference type="EC" id="2.3.1.1" evidence="9"/>
<comment type="subcellular location">
    <subcellularLocation>
        <location evidence="9">Cytoplasm</location>
    </subcellularLocation>
</comment>